<proteinExistence type="predicted"/>
<sequence length="87" mass="9281">MKSLLPAGVLLLSVAGIVAYAITAVTAEANLRTGTAAKTPMEAIKKSVSMIRTDRRLRDELGKRLVPASPWKLDDDPVAGQLPARAR</sequence>
<gene>
    <name evidence="1" type="ORF">OKA05_25365</name>
</gene>
<organism evidence="1 2">
    <name type="scientific">Luteolibacter arcticus</name>
    <dbReference type="NCBI Taxonomy" id="1581411"/>
    <lineage>
        <taxon>Bacteria</taxon>
        <taxon>Pseudomonadati</taxon>
        <taxon>Verrucomicrobiota</taxon>
        <taxon>Verrucomicrobiia</taxon>
        <taxon>Verrucomicrobiales</taxon>
        <taxon>Verrucomicrobiaceae</taxon>
        <taxon>Luteolibacter</taxon>
    </lineage>
</organism>
<reference evidence="1 2" key="1">
    <citation type="submission" date="2022-10" db="EMBL/GenBank/DDBJ databases">
        <title>Luteolibacter arcticus strain CCTCC AB 2014275, whole genome shotgun sequencing project.</title>
        <authorList>
            <person name="Zhao G."/>
            <person name="Shen L."/>
        </authorList>
    </citation>
    <scope>NUCLEOTIDE SEQUENCE [LARGE SCALE GENOMIC DNA]</scope>
    <source>
        <strain evidence="1 2">CCTCC AB 2014275</strain>
    </source>
</reference>
<name>A0ABT3GQX7_9BACT</name>
<keyword evidence="2" id="KW-1185">Reference proteome</keyword>
<dbReference type="RefSeq" id="WP_264490022.1">
    <property type="nucleotide sequence ID" value="NZ_JAPDDT010000019.1"/>
</dbReference>
<dbReference type="EMBL" id="JAPDDT010000019">
    <property type="protein sequence ID" value="MCW1925913.1"/>
    <property type="molecule type" value="Genomic_DNA"/>
</dbReference>
<protein>
    <submittedName>
        <fullName evidence="1">Uncharacterized protein</fullName>
    </submittedName>
</protein>
<comment type="caution">
    <text evidence="1">The sequence shown here is derived from an EMBL/GenBank/DDBJ whole genome shotgun (WGS) entry which is preliminary data.</text>
</comment>
<evidence type="ECO:0000313" key="1">
    <source>
        <dbReference type="EMBL" id="MCW1925913.1"/>
    </source>
</evidence>
<accession>A0ABT3GQX7</accession>
<evidence type="ECO:0000313" key="2">
    <source>
        <dbReference type="Proteomes" id="UP001320876"/>
    </source>
</evidence>
<dbReference type="Proteomes" id="UP001320876">
    <property type="component" value="Unassembled WGS sequence"/>
</dbReference>